<dbReference type="PROSITE" id="PS50846">
    <property type="entry name" value="HMA_2"/>
    <property type="match status" value="1"/>
</dbReference>
<dbReference type="PANTHER" id="PTHR46594">
    <property type="entry name" value="P-TYPE CATION-TRANSPORTING ATPASE"/>
    <property type="match status" value="1"/>
</dbReference>
<name>A0A415EUN5_ENTCA</name>
<dbReference type="GO" id="GO:0005507">
    <property type="term" value="F:copper ion binding"/>
    <property type="evidence" value="ECO:0007669"/>
    <property type="project" value="InterPro"/>
</dbReference>
<sequence>MKKNMQISGMNCAHCAAKVEKALSEVPGVKKAKVDLKKARGTVKFDESRVTETALVNAVTEAGYQGVFE</sequence>
<dbReference type="PRINTS" id="PR00946">
    <property type="entry name" value="HGSCAVENGER"/>
</dbReference>
<dbReference type="AlphaFoldDB" id="A0A415EUN5"/>
<reference evidence="5 6" key="1">
    <citation type="submission" date="2018-08" db="EMBL/GenBank/DDBJ databases">
        <title>A genome reference for cultivated species of the human gut microbiota.</title>
        <authorList>
            <person name="Zou Y."/>
            <person name="Xue W."/>
            <person name="Luo G."/>
        </authorList>
    </citation>
    <scope>NUCLEOTIDE SEQUENCE [LARGE SCALE GENOMIC DNA]</scope>
    <source>
        <strain evidence="5 6">AF48-16</strain>
    </source>
</reference>
<accession>A0A415EUN5</accession>
<keyword evidence="2" id="KW-0479">Metal-binding</keyword>
<dbReference type="InterPro" id="IPR001802">
    <property type="entry name" value="MerP/CopZ"/>
</dbReference>
<dbReference type="CDD" id="cd00371">
    <property type="entry name" value="HMA"/>
    <property type="match status" value="1"/>
</dbReference>
<dbReference type="InterPro" id="IPR006121">
    <property type="entry name" value="HMA_dom"/>
</dbReference>
<keyword evidence="3" id="KW-0186">Copper</keyword>
<dbReference type="EMBL" id="QRMZ01000006">
    <property type="protein sequence ID" value="RHK07028.1"/>
    <property type="molecule type" value="Genomic_DNA"/>
</dbReference>
<dbReference type="InterPro" id="IPR017969">
    <property type="entry name" value="Heavy-metal-associated_CS"/>
</dbReference>
<dbReference type="NCBIfam" id="TIGR00003">
    <property type="entry name" value="copper ion binding protein"/>
    <property type="match status" value="1"/>
</dbReference>
<protein>
    <recommendedName>
        <fullName evidence="1">Copper chaperone CopZ</fullName>
    </recommendedName>
</protein>
<dbReference type="NCBIfam" id="NF033794">
    <property type="entry name" value="chaper_CopZ_Eh"/>
    <property type="match status" value="1"/>
</dbReference>
<dbReference type="FunFam" id="3.30.70.100:FF:000005">
    <property type="entry name" value="Copper-exporting P-type ATPase A"/>
    <property type="match status" value="1"/>
</dbReference>
<dbReference type="Proteomes" id="UP000286288">
    <property type="component" value="Unassembled WGS sequence"/>
</dbReference>
<proteinExistence type="predicted"/>
<dbReference type="InterPro" id="IPR036163">
    <property type="entry name" value="HMA_dom_sf"/>
</dbReference>
<gene>
    <name evidence="5" type="ORF">DW084_05835</name>
</gene>
<dbReference type="RefSeq" id="WP_151195483.1">
    <property type="nucleotide sequence ID" value="NZ_CACRTX010000009.1"/>
</dbReference>
<dbReference type="SUPFAM" id="SSF55008">
    <property type="entry name" value="HMA, heavy metal-associated domain"/>
    <property type="match status" value="1"/>
</dbReference>
<dbReference type="Pfam" id="PF00403">
    <property type="entry name" value="HMA"/>
    <property type="match status" value="1"/>
</dbReference>
<evidence type="ECO:0000256" key="2">
    <source>
        <dbReference type="ARBA" id="ARBA00022723"/>
    </source>
</evidence>
<evidence type="ECO:0000256" key="1">
    <source>
        <dbReference type="ARBA" id="ARBA00015313"/>
    </source>
</evidence>
<evidence type="ECO:0000259" key="4">
    <source>
        <dbReference type="PROSITE" id="PS50846"/>
    </source>
</evidence>
<dbReference type="PROSITE" id="PS01047">
    <property type="entry name" value="HMA_1"/>
    <property type="match status" value="1"/>
</dbReference>
<feature type="domain" description="HMA" evidence="4">
    <location>
        <begin position="1"/>
        <end position="67"/>
    </location>
</feature>
<evidence type="ECO:0000256" key="3">
    <source>
        <dbReference type="ARBA" id="ARBA00023008"/>
    </source>
</evidence>
<comment type="caution">
    <text evidence="5">The sequence shown here is derived from an EMBL/GenBank/DDBJ whole genome shotgun (WGS) entry which is preliminary data.</text>
</comment>
<organism evidence="5 6">
    <name type="scientific">Enterococcus casseliflavus</name>
    <name type="common">Enterococcus flavescens</name>
    <dbReference type="NCBI Taxonomy" id="37734"/>
    <lineage>
        <taxon>Bacteria</taxon>
        <taxon>Bacillati</taxon>
        <taxon>Bacillota</taxon>
        <taxon>Bacilli</taxon>
        <taxon>Lactobacillales</taxon>
        <taxon>Enterococcaceae</taxon>
        <taxon>Enterococcus</taxon>
    </lineage>
</organism>
<dbReference type="InterPro" id="IPR006122">
    <property type="entry name" value="HMA_Cu_ion-bd"/>
</dbReference>
<evidence type="ECO:0000313" key="5">
    <source>
        <dbReference type="EMBL" id="RHK07028.1"/>
    </source>
</evidence>
<dbReference type="Gene3D" id="3.30.70.100">
    <property type="match status" value="1"/>
</dbReference>
<evidence type="ECO:0000313" key="6">
    <source>
        <dbReference type="Proteomes" id="UP000286288"/>
    </source>
</evidence>
<dbReference type="PANTHER" id="PTHR46594:SF4">
    <property type="entry name" value="P-TYPE CATION-TRANSPORTING ATPASE"/>
    <property type="match status" value="1"/>
</dbReference>